<dbReference type="EMBL" id="CP036266">
    <property type="protein sequence ID" value="QDT19311.1"/>
    <property type="molecule type" value="Genomic_DNA"/>
</dbReference>
<evidence type="ECO:0000256" key="3">
    <source>
        <dbReference type="SAM" id="Phobius"/>
    </source>
</evidence>
<keyword evidence="1" id="KW-0175">Coiled coil</keyword>
<feature type="compositionally biased region" description="Low complexity" evidence="2">
    <location>
        <begin position="1125"/>
        <end position="1138"/>
    </location>
</feature>
<protein>
    <submittedName>
        <fullName evidence="4">Uncharacterized protein</fullName>
    </submittedName>
</protein>
<feature type="coiled-coil region" evidence="1">
    <location>
        <begin position="653"/>
        <end position="690"/>
    </location>
</feature>
<feature type="compositionally biased region" description="Polar residues" evidence="2">
    <location>
        <begin position="717"/>
        <end position="730"/>
    </location>
</feature>
<feature type="compositionally biased region" description="Polar residues" evidence="2">
    <location>
        <begin position="1252"/>
        <end position="1270"/>
    </location>
</feature>
<evidence type="ECO:0000313" key="5">
    <source>
        <dbReference type="Proteomes" id="UP000320421"/>
    </source>
</evidence>
<keyword evidence="5" id="KW-1185">Reference proteome</keyword>
<feature type="compositionally biased region" description="Low complexity" evidence="2">
    <location>
        <begin position="1016"/>
        <end position="1032"/>
    </location>
</feature>
<feature type="compositionally biased region" description="Low complexity" evidence="2">
    <location>
        <begin position="1081"/>
        <end position="1109"/>
    </location>
</feature>
<accession>A0A517PJ11</accession>
<proteinExistence type="predicted"/>
<evidence type="ECO:0000256" key="2">
    <source>
        <dbReference type="SAM" id="MobiDB-lite"/>
    </source>
</evidence>
<feature type="compositionally biased region" description="Low complexity" evidence="2">
    <location>
        <begin position="797"/>
        <end position="807"/>
    </location>
</feature>
<gene>
    <name evidence="4" type="ORF">HG66A1_10760</name>
</gene>
<keyword evidence="3" id="KW-0812">Transmembrane</keyword>
<dbReference type="RefSeq" id="WP_145181165.1">
    <property type="nucleotide sequence ID" value="NZ_CP036266.1"/>
</dbReference>
<dbReference type="OrthoDB" id="215734at2"/>
<feature type="compositionally biased region" description="Polar residues" evidence="2">
    <location>
        <begin position="1150"/>
        <end position="1159"/>
    </location>
</feature>
<name>A0A517PJ11_9PLAN</name>
<feature type="region of interest" description="Disordered" evidence="2">
    <location>
        <begin position="797"/>
        <end position="895"/>
    </location>
</feature>
<feature type="coiled-coil region" evidence="1">
    <location>
        <begin position="536"/>
        <end position="601"/>
    </location>
</feature>
<feature type="transmembrane region" description="Helical" evidence="3">
    <location>
        <begin position="61"/>
        <end position="80"/>
    </location>
</feature>
<sequence>MDGQLDQFVNELKRQLGQLDRRIRSLALLRGLGFVILVLICLVTVQISLDFVFSLNNTARIALTSFSLTVLVGCLWFGMLRRVFHKRTPIELAAIVEESQSSLNERLTSVLELSVAHDDTSSSVMRERLARETIASLTNFNITDSVPSDRAMRFVMSAGIAIIIFLTPLLFWPDAYQLLISRSIVPWGNFGTVSSLYFEVEPGDGTVARGEDLQIIATPHWHTKQPGTIDEVWIAWEDAEGQPFSRRMDLDQAAGHYTTQFSRLLSGFTYSISSGSSRTKQYAIQVAEPPSITDTRVVITPPRYTGQAAEELTVLPSEIRVMEQSQIALQLTFDRPISQATLFYQYYASGAENNERPPVEEQPLNIGQDQLTAQLDLPVGNQSFVFHIEFHSKEGGLKNQTSEHLVKITQDRAPEIELSLYNQPEFYKPGETFSVPVKVLDDYAVNELELEIQKLDEKATVVKVPADKLGTSTVDHEFKIDLKELQADQADIFTYRIKAADNREVPGPNVVWSTPRVFGIDKNAEQQLSAGVVARQQKLRDELKKIQQEFKTHQEQVKQEIADLKDQKKQEALSPEDEQSLQELTKQERKLAQQLETVANEFLELPLYQKLAEQTQNLARNDFVQNHDTLKSAAAADNREQAQQELKPVPAAMQQTEKKIDDLVRQYEKLVELENDLHNLDRLAEETDHLANDMLAFNDKVESVKQQMQKPEEPQQADNQTPEKQNNPHQQLKLTPEMKQELSNEQAELKHRQSRLTKDLDDLLDRRPELVDAARNFQLKQLDSLVTQASQLVEPQQQLAEAMQQQAPVSAGRPLPRDAEAPEPAAPQGAAPQGNDAATPPAQPAAPANGDAPQNAATAAANNEPSTNSQPAETNMSNEPARAQAPSTTQEKMRALQQEQRNLADAAANFLLETAQKFGAESESTQKAAQMAREAIQAEQQANVGQFHEASQAANRAAQIADEIKEAQQARKEQQQNTERDAFLEEAERMAQLQGEVANKLAEASNSEEARKAAIQNSQQTLAQQTQELTRQFSEASQKLENDPIKLNKESRQADQSRKQTEQAGQSMQQAVDKLKQEDLAQAAKQAQQAAQALQAAAQQAQQSRKQQANDSPVPEKVGNQVTDAAQQLRQAQQQMEQNPEFKSALDQLMAQNEQQQSVPRDAESQPDSSNPADQKQEATESGEQQQAQGDSQSGQNGKSSESQQGQQGKNQSQQSAESGQAGKQSAQQQAAESLKQAAESLSQAATELKSKAQQGSDPGKGQQSQTASRNMAPGKGQGESEGGGARTNVDFSKLEMKLKAMSNRNWGELPGELDTEILQGSQSRTDPEYARLIKHYFEAIAKSKSDSK</sequence>
<feature type="region of interest" description="Disordered" evidence="2">
    <location>
        <begin position="999"/>
        <end position="1290"/>
    </location>
</feature>
<feature type="compositionally biased region" description="Polar residues" evidence="2">
    <location>
        <begin position="864"/>
        <end position="878"/>
    </location>
</feature>
<evidence type="ECO:0000256" key="1">
    <source>
        <dbReference type="SAM" id="Coils"/>
    </source>
</evidence>
<feature type="region of interest" description="Disordered" evidence="2">
    <location>
        <begin position="702"/>
        <end position="730"/>
    </location>
</feature>
<reference evidence="4 5" key="1">
    <citation type="submission" date="2019-02" db="EMBL/GenBank/DDBJ databases">
        <title>Deep-cultivation of Planctomycetes and their phenomic and genomic characterization uncovers novel biology.</title>
        <authorList>
            <person name="Wiegand S."/>
            <person name="Jogler M."/>
            <person name="Boedeker C."/>
            <person name="Pinto D."/>
            <person name="Vollmers J."/>
            <person name="Rivas-Marin E."/>
            <person name="Kohn T."/>
            <person name="Peeters S.H."/>
            <person name="Heuer A."/>
            <person name="Rast P."/>
            <person name="Oberbeckmann S."/>
            <person name="Bunk B."/>
            <person name="Jeske O."/>
            <person name="Meyerdierks A."/>
            <person name="Storesund J.E."/>
            <person name="Kallscheuer N."/>
            <person name="Luecker S."/>
            <person name="Lage O.M."/>
            <person name="Pohl T."/>
            <person name="Merkel B.J."/>
            <person name="Hornburger P."/>
            <person name="Mueller R.-W."/>
            <person name="Bruemmer F."/>
            <person name="Labrenz M."/>
            <person name="Spormann A.M."/>
            <person name="Op den Camp H."/>
            <person name="Overmann J."/>
            <person name="Amann R."/>
            <person name="Jetten M.S.M."/>
            <person name="Mascher T."/>
            <person name="Medema M.H."/>
            <person name="Devos D.P."/>
            <person name="Kaster A.-K."/>
            <person name="Ovreas L."/>
            <person name="Rohde M."/>
            <person name="Galperin M.Y."/>
            <person name="Jogler C."/>
        </authorList>
    </citation>
    <scope>NUCLEOTIDE SEQUENCE [LARGE SCALE GENOMIC DNA]</scope>
    <source>
        <strain evidence="4 5">HG66A1</strain>
    </source>
</reference>
<organism evidence="4 5">
    <name type="scientific">Gimesia chilikensis</name>
    <dbReference type="NCBI Taxonomy" id="2605989"/>
    <lineage>
        <taxon>Bacteria</taxon>
        <taxon>Pseudomonadati</taxon>
        <taxon>Planctomycetota</taxon>
        <taxon>Planctomycetia</taxon>
        <taxon>Planctomycetales</taxon>
        <taxon>Planctomycetaceae</taxon>
        <taxon>Gimesia</taxon>
    </lineage>
</organism>
<feature type="compositionally biased region" description="Basic and acidic residues" evidence="2">
    <location>
        <begin position="1038"/>
        <end position="1061"/>
    </location>
</feature>
<feature type="compositionally biased region" description="Low complexity" evidence="2">
    <location>
        <begin position="822"/>
        <end position="863"/>
    </location>
</feature>
<feature type="region of interest" description="Disordered" evidence="2">
    <location>
        <begin position="923"/>
        <end position="951"/>
    </location>
</feature>
<feature type="transmembrane region" description="Helical" evidence="3">
    <location>
        <begin position="27"/>
        <end position="49"/>
    </location>
</feature>
<dbReference type="Proteomes" id="UP000320421">
    <property type="component" value="Chromosome"/>
</dbReference>
<feature type="transmembrane region" description="Helical" evidence="3">
    <location>
        <begin position="154"/>
        <end position="172"/>
    </location>
</feature>
<keyword evidence="3" id="KW-0472">Membrane</keyword>
<feature type="compositionally biased region" description="Gly residues" evidence="2">
    <location>
        <begin position="1276"/>
        <end position="1286"/>
    </location>
</feature>
<evidence type="ECO:0000313" key="4">
    <source>
        <dbReference type="EMBL" id="QDT19311.1"/>
    </source>
</evidence>
<keyword evidence="3" id="KW-1133">Transmembrane helix</keyword>
<feature type="compositionally biased region" description="Low complexity" evidence="2">
    <location>
        <begin position="1182"/>
        <end position="1243"/>
    </location>
</feature>